<feature type="compositionally biased region" description="Basic residues" evidence="1">
    <location>
        <begin position="246"/>
        <end position="255"/>
    </location>
</feature>
<accession>A0A7J5XH50</accession>
<evidence type="ECO:0000313" key="4">
    <source>
        <dbReference type="Proteomes" id="UP000518266"/>
    </source>
</evidence>
<feature type="region of interest" description="Disordered" evidence="1">
    <location>
        <begin position="215"/>
        <end position="267"/>
    </location>
</feature>
<dbReference type="GO" id="GO:0008195">
    <property type="term" value="F:phosphatidate phosphatase activity"/>
    <property type="evidence" value="ECO:0007669"/>
    <property type="project" value="TreeGrafter"/>
</dbReference>
<dbReference type="GO" id="GO:0003713">
    <property type="term" value="F:transcription coactivator activity"/>
    <property type="evidence" value="ECO:0007669"/>
    <property type="project" value="TreeGrafter"/>
</dbReference>
<dbReference type="GO" id="GO:0032869">
    <property type="term" value="P:cellular response to insulin stimulus"/>
    <property type="evidence" value="ECO:0007669"/>
    <property type="project" value="TreeGrafter"/>
</dbReference>
<protein>
    <recommendedName>
        <fullName evidence="2">Lipin N-terminal domain-containing protein</fullName>
    </recommendedName>
</protein>
<feature type="compositionally biased region" description="Basic and acidic residues" evidence="1">
    <location>
        <begin position="302"/>
        <end position="333"/>
    </location>
</feature>
<dbReference type="Proteomes" id="UP000518266">
    <property type="component" value="Unassembled WGS sequence"/>
</dbReference>
<dbReference type="PANTHER" id="PTHR12181">
    <property type="entry name" value="LIPIN"/>
    <property type="match status" value="1"/>
</dbReference>
<evidence type="ECO:0000256" key="1">
    <source>
        <dbReference type="SAM" id="MobiDB-lite"/>
    </source>
</evidence>
<feature type="domain" description="Lipin N-terminal" evidence="2">
    <location>
        <begin position="156"/>
        <end position="197"/>
    </location>
</feature>
<dbReference type="GO" id="GO:0009062">
    <property type="term" value="P:fatty acid catabolic process"/>
    <property type="evidence" value="ECO:0007669"/>
    <property type="project" value="TreeGrafter"/>
</dbReference>
<name>A0A7J5XH50_DISMA</name>
<evidence type="ECO:0000259" key="2">
    <source>
        <dbReference type="Pfam" id="PF04571"/>
    </source>
</evidence>
<dbReference type="EMBL" id="JAAKFY010000024">
    <property type="protein sequence ID" value="KAF3836354.1"/>
    <property type="molecule type" value="Genomic_DNA"/>
</dbReference>
<feature type="region of interest" description="Disordered" evidence="1">
    <location>
        <begin position="296"/>
        <end position="341"/>
    </location>
</feature>
<comment type="caution">
    <text evidence="3">The sequence shown here is derived from an EMBL/GenBank/DDBJ whole genome shotgun (WGS) entry which is preliminary data.</text>
</comment>
<evidence type="ECO:0000313" key="3">
    <source>
        <dbReference type="EMBL" id="KAF3836354.1"/>
    </source>
</evidence>
<feature type="compositionally biased region" description="Polar residues" evidence="1">
    <location>
        <begin position="220"/>
        <end position="230"/>
    </location>
</feature>
<dbReference type="PANTHER" id="PTHR12181:SF12">
    <property type="entry name" value="PHOSPHATIDATE PHOSPHATASE"/>
    <property type="match status" value="1"/>
</dbReference>
<dbReference type="GO" id="GO:0005634">
    <property type="term" value="C:nucleus"/>
    <property type="evidence" value="ECO:0007669"/>
    <property type="project" value="TreeGrafter"/>
</dbReference>
<dbReference type="GO" id="GO:0045944">
    <property type="term" value="P:positive regulation of transcription by RNA polymerase II"/>
    <property type="evidence" value="ECO:0007669"/>
    <property type="project" value="TreeGrafter"/>
</dbReference>
<organism evidence="3 4">
    <name type="scientific">Dissostichus mawsoni</name>
    <name type="common">Antarctic cod</name>
    <dbReference type="NCBI Taxonomy" id="36200"/>
    <lineage>
        <taxon>Eukaryota</taxon>
        <taxon>Metazoa</taxon>
        <taxon>Chordata</taxon>
        <taxon>Craniata</taxon>
        <taxon>Vertebrata</taxon>
        <taxon>Euteleostomi</taxon>
        <taxon>Actinopterygii</taxon>
        <taxon>Neopterygii</taxon>
        <taxon>Teleostei</taxon>
        <taxon>Neoteleostei</taxon>
        <taxon>Acanthomorphata</taxon>
        <taxon>Eupercaria</taxon>
        <taxon>Perciformes</taxon>
        <taxon>Notothenioidei</taxon>
        <taxon>Nototheniidae</taxon>
        <taxon>Dissostichus</taxon>
    </lineage>
</organism>
<feature type="domain" description="Lipin N-terminal" evidence="2">
    <location>
        <begin position="80"/>
        <end position="121"/>
    </location>
</feature>
<dbReference type="OrthoDB" id="4567at2759"/>
<dbReference type="InterPro" id="IPR026058">
    <property type="entry name" value="LIPIN"/>
</dbReference>
<gene>
    <name evidence="3" type="ORF">F7725_028912</name>
</gene>
<proteinExistence type="predicted"/>
<reference evidence="3 4" key="1">
    <citation type="submission" date="2020-03" db="EMBL/GenBank/DDBJ databases">
        <title>Dissostichus mawsoni Genome sequencing and assembly.</title>
        <authorList>
            <person name="Park H."/>
        </authorList>
    </citation>
    <scope>NUCLEOTIDE SEQUENCE [LARGE SCALE GENOMIC DNA]</scope>
    <source>
        <strain evidence="3">DM0001</strain>
        <tissue evidence="3">Muscle</tissue>
    </source>
</reference>
<keyword evidence="4" id="KW-1185">Reference proteome</keyword>
<dbReference type="InterPro" id="IPR007651">
    <property type="entry name" value="Lipin_N"/>
</dbReference>
<dbReference type="GO" id="GO:0019432">
    <property type="term" value="P:triglyceride biosynthetic process"/>
    <property type="evidence" value="ECO:0007669"/>
    <property type="project" value="TreeGrafter"/>
</dbReference>
<sequence>MELSERLTLEQQDQHLKTPWTLRQKHTLSCIEGMIKSPSAQDSFEENGTEPLCLGTSISFADYSDQQETYYWDTDLVDTMNYVGQLAGQVLVTVKELYKGINQATLSGCIDVVVVRQPDGPSSAPLSTFASENWGSCAPGRKYCVFHAFGAVNKPLLRPDEDNVIDIEINGEPVELHMKLGDNGEAFFVRETEQHNDLLRSREPRCGVTALENFQPLSPEDSTSGNLQPCTNTTGRRRGNAGGSTKRSHVRRSKAHLQEGAGAVPSSLSVMKENMDHRQPSPLTALEWDSYPFSDADWSPRTTREMSEPVSHKSDSELMLKPEESILRAESTKRTTQSQGH</sequence>
<dbReference type="AlphaFoldDB" id="A0A7J5XH50"/>
<dbReference type="Pfam" id="PF04571">
    <property type="entry name" value="Lipin_N"/>
    <property type="match status" value="2"/>
</dbReference>